<reference evidence="1 2" key="1">
    <citation type="submission" date="2017-10" db="EMBL/GenBank/DDBJ databases">
        <title>Novel microbial diversity and functional potential in the marine mammal oral microbiome.</title>
        <authorList>
            <person name="Dudek N.K."/>
            <person name="Sun C.L."/>
            <person name="Burstein D."/>
            <person name="Kantor R.S."/>
            <person name="Aliaga Goltsman D.S."/>
            <person name="Bik E.M."/>
            <person name="Thomas B.C."/>
            <person name="Banfield J.F."/>
            <person name="Relman D.A."/>
        </authorList>
    </citation>
    <scope>NUCLEOTIDE SEQUENCE [LARGE SCALE GENOMIC DNA]</scope>
    <source>
        <strain evidence="1">DOLJORAL78_47_16</strain>
    </source>
</reference>
<evidence type="ECO:0008006" key="3">
    <source>
        <dbReference type="Google" id="ProtNLM"/>
    </source>
</evidence>
<organism evidence="1 2">
    <name type="scientific">candidate division KSB3 bacterium</name>
    <dbReference type="NCBI Taxonomy" id="2044937"/>
    <lineage>
        <taxon>Bacteria</taxon>
        <taxon>candidate division KSB3</taxon>
    </lineage>
</organism>
<protein>
    <recommendedName>
        <fullName evidence="3">Type 4 fimbrial biogenesis protein PilX N-terminal domain-containing protein</fullName>
    </recommendedName>
</protein>
<gene>
    <name evidence="1" type="ORF">CSA56_15615</name>
</gene>
<evidence type="ECO:0000313" key="2">
    <source>
        <dbReference type="Proteomes" id="UP000230821"/>
    </source>
</evidence>
<accession>A0A2G6K9T8</accession>
<evidence type="ECO:0000313" key="1">
    <source>
        <dbReference type="EMBL" id="PIE32434.1"/>
    </source>
</evidence>
<proteinExistence type="predicted"/>
<dbReference type="EMBL" id="PDSK01000114">
    <property type="protein sequence ID" value="PIE32434.1"/>
    <property type="molecule type" value="Genomic_DNA"/>
</dbReference>
<name>A0A2G6K9T8_9BACT</name>
<comment type="caution">
    <text evidence="1">The sequence shown here is derived from an EMBL/GenBank/DDBJ whole genome shotgun (WGS) entry which is preliminary data.</text>
</comment>
<dbReference type="AlphaFoldDB" id="A0A2G6K9T8"/>
<dbReference type="Proteomes" id="UP000230821">
    <property type="component" value="Unassembled WGS sequence"/>
</dbReference>
<sequence>MVNNQRGNALLLVVITFAVFLALLGVALERGSTFFKTVQQEALEEVALNFAEAGVEFALDKIVSSSGDVWGEYAREFAAGNLSTSISYRTASGTIEIYSEGIAKDIGKSGSVHKALRVILSYDRNVPENAPVMLSREEVL</sequence>